<reference evidence="1 2" key="1">
    <citation type="submission" date="2019-10" db="EMBL/GenBank/DDBJ databases">
        <title>Complete genome sequence of Variovorax paradoxus 5C-2.</title>
        <authorList>
            <person name="Gogoleva N.E."/>
            <person name="Balkin A.S."/>
        </authorList>
    </citation>
    <scope>NUCLEOTIDE SEQUENCE [LARGE SCALE GENOMIC DNA]</scope>
    <source>
        <strain evidence="1 2">5C-2</strain>
    </source>
</reference>
<evidence type="ECO:0000313" key="1">
    <source>
        <dbReference type="EMBL" id="QFZ83582.1"/>
    </source>
</evidence>
<sequence>MKLKTIYFQLNPALKKDCSMKKSMPSEGEMVLTDAHSQSLCKAHPKRESEVQATGRNFFTQIKIDLLTIKSKTERDLRTL</sequence>
<name>A0A5Q0M560_VARPD</name>
<evidence type="ECO:0000313" key="2">
    <source>
        <dbReference type="Proteomes" id="UP000326780"/>
    </source>
</evidence>
<proteinExistence type="predicted"/>
<protein>
    <submittedName>
        <fullName evidence="1">Uncharacterized protein</fullName>
    </submittedName>
</protein>
<gene>
    <name evidence="1" type="ORF">GFK26_12865</name>
</gene>
<accession>A0A5Q0M560</accession>
<dbReference type="EMBL" id="CP045644">
    <property type="protein sequence ID" value="QFZ83582.1"/>
    <property type="molecule type" value="Genomic_DNA"/>
</dbReference>
<organism evidence="1 2">
    <name type="scientific">Variovorax paradoxus</name>
    <dbReference type="NCBI Taxonomy" id="34073"/>
    <lineage>
        <taxon>Bacteria</taxon>
        <taxon>Pseudomonadati</taxon>
        <taxon>Pseudomonadota</taxon>
        <taxon>Betaproteobacteria</taxon>
        <taxon>Burkholderiales</taxon>
        <taxon>Comamonadaceae</taxon>
        <taxon>Variovorax</taxon>
    </lineage>
</organism>
<dbReference type="AlphaFoldDB" id="A0A5Q0M560"/>
<dbReference type="Proteomes" id="UP000326780">
    <property type="component" value="Chromosome"/>
</dbReference>